<dbReference type="EMBL" id="JBHSJD010000024">
    <property type="protein sequence ID" value="MFC5025823.1"/>
    <property type="molecule type" value="Genomic_DNA"/>
</dbReference>
<comment type="caution">
    <text evidence="1">The sequence shown here is derived from an EMBL/GenBank/DDBJ whole genome shotgun (WGS) entry which is preliminary data.</text>
</comment>
<dbReference type="RefSeq" id="WP_345689095.1">
    <property type="nucleotide sequence ID" value="NZ_BAABIT010000001.1"/>
</dbReference>
<accession>A0ABV9XMR7</accession>
<dbReference type="InterPro" id="IPR011989">
    <property type="entry name" value="ARM-like"/>
</dbReference>
<evidence type="ECO:0000313" key="1">
    <source>
        <dbReference type="EMBL" id="MFC5025823.1"/>
    </source>
</evidence>
<dbReference type="SUPFAM" id="SSF48371">
    <property type="entry name" value="ARM repeat"/>
    <property type="match status" value="1"/>
</dbReference>
<evidence type="ECO:0008006" key="3">
    <source>
        <dbReference type="Google" id="ProtNLM"/>
    </source>
</evidence>
<protein>
    <recommendedName>
        <fullName evidence="3">HEAT repeat domain-containing protein</fullName>
    </recommendedName>
</protein>
<evidence type="ECO:0000313" key="2">
    <source>
        <dbReference type="Proteomes" id="UP001595829"/>
    </source>
</evidence>
<gene>
    <name evidence="1" type="ORF">ACFPM3_27215</name>
</gene>
<reference evidence="2" key="1">
    <citation type="journal article" date="2019" name="Int. J. Syst. Evol. Microbiol.">
        <title>The Global Catalogue of Microorganisms (GCM) 10K type strain sequencing project: providing services to taxonomists for standard genome sequencing and annotation.</title>
        <authorList>
            <consortium name="The Broad Institute Genomics Platform"/>
            <consortium name="The Broad Institute Genome Sequencing Center for Infectious Disease"/>
            <person name="Wu L."/>
            <person name="Ma J."/>
        </authorList>
    </citation>
    <scope>NUCLEOTIDE SEQUENCE [LARGE SCALE GENOMIC DNA]</scope>
    <source>
        <strain evidence="2">CGMCC 4.1648</strain>
    </source>
</reference>
<keyword evidence="2" id="KW-1185">Reference proteome</keyword>
<sequence>MDQGALIAELEKAGRDEELKRRVARQLAEPGAAAVPGLVAALGQVGRTAMWGVRDALVMIGPPAFDAVVAARARAEKVPDWWELGHVLRAFDERCLPQYVGALGHPMKEIRQQALGGLQNLGEAAAGALVDVLPFLGDGDSYTRYHAEKTVRAVGRNSGDTLRGIRRGGPGHLRRYALTALGLIGGEAQLGERDLEVLERLVRIKIAADVPDTLPEHRWLAVPGATYEGLFDAMGLHDRRPCTLSMGLSAMEDDVAVVREEGGAERSAFRVFVTPELDGWRLVYADTALWEMHWDVDDLLSRISAACGEAQFFFQDDHCDAMVWAVAVDGAMRRSYWRHSDPEWYGEPMEWEAPLGEDEEAYEDNATSECSVGLACCALSLDPSGVGEYTAMRGHGWLAVTEAGVGHGPFTGALRI</sequence>
<dbReference type="InterPro" id="IPR016024">
    <property type="entry name" value="ARM-type_fold"/>
</dbReference>
<dbReference type="Gene3D" id="1.25.10.10">
    <property type="entry name" value="Leucine-rich Repeat Variant"/>
    <property type="match status" value="1"/>
</dbReference>
<dbReference type="Proteomes" id="UP001595829">
    <property type="component" value="Unassembled WGS sequence"/>
</dbReference>
<proteinExistence type="predicted"/>
<organism evidence="1 2">
    <name type="scientific">Streptomyces coeruleoprunus</name>
    <dbReference type="NCBI Taxonomy" id="285563"/>
    <lineage>
        <taxon>Bacteria</taxon>
        <taxon>Bacillati</taxon>
        <taxon>Actinomycetota</taxon>
        <taxon>Actinomycetes</taxon>
        <taxon>Kitasatosporales</taxon>
        <taxon>Streptomycetaceae</taxon>
        <taxon>Streptomyces</taxon>
    </lineage>
</organism>
<name>A0ABV9XMR7_9ACTN</name>